<evidence type="ECO:0000256" key="5">
    <source>
        <dbReference type="ARBA" id="ARBA00022862"/>
    </source>
</evidence>
<keyword evidence="7" id="KW-1015">Disulfide bond</keyword>
<dbReference type="Proteomes" id="UP000229340">
    <property type="component" value="Chromosome"/>
</dbReference>
<dbReference type="CDD" id="cd03017">
    <property type="entry name" value="PRX_BCP"/>
    <property type="match status" value="1"/>
</dbReference>
<accession>A0A2D2LUU9</accession>
<evidence type="ECO:0000256" key="8">
    <source>
        <dbReference type="ARBA" id="ARBA00023284"/>
    </source>
</evidence>
<evidence type="ECO:0000313" key="15">
    <source>
        <dbReference type="EMBL" id="ATR78786.1"/>
    </source>
</evidence>
<feature type="active site" description="Cysteine sulfenic acid (-SOH) intermediate; for peroxidase activity" evidence="13">
    <location>
        <position position="57"/>
    </location>
</feature>
<evidence type="ECO:0000256" key="12">
    <source>
        <dbReference type="ARBA" id="ARBA00049091"/>
    </source>
</evidence>
<keyword evidence="8" id="KW-0676">Redox-active center</keyword>
<dbReference type="AlphaFoldDB" id="A0A2D2LUU9"/>
<keyword evidence="4" id="KW-0575">Peroxidase</keyword>
<dbReference type="Pfam" id="PF00578">
    <property type="entry name" value="AhpC-TSA"/>
    <property type="match status" value="1"/>
</dbReference>
<dbReference type="GO" id="GO:0008379">
    <property type="term" value="F:thioredoxin peroxidase activity"/>
    <property type="evidence" value="ECO:0007669"/>
    <property type="project" value="TreeGrafter"/>
</dbReference>
<dbReference type="PIRSF" id="PIRSF000239">
    <property type="entry name" value="AHPC"/>
    <property type="match status" value="1"/>
</dbReference>
<dbReference type="PROSITE" id="PS51352">
    <property type="entry name" value="THIOREDOXIN_2"/>
    <property type="match status" value="1"/>
</dbReference>
<evidence type="ECO:0000256" key="6">
    <source>
        <dbReference type="ARBA" id="ARBA00023002"/>
    </source>
</evidence>
<organism evidence="15 16">
    <name type="scientific">Faucicola osloensis</name>
    <name type="common">Moraxella osloensis</name>
    <dbReference type="NCBI Taxonomy" id="34062"/>
    <lineage>
        <taxon>Bacteria</taxon>
        <taxon>Pseudomonadati</taxon>
        <taxon>Pseudomonadota</taxon>
        <taxon>Gammaproteobacteria</taxon>
        <taxon>Moraxellales</taxon>
        <taxon>Moraxellaceae</taxon>
        <taxon>Faucicola</taxon>
    </lineage>
</organism>
<comment type="function">
    <text evidence="1">Thiol-specific peroxidase that catalyzes the reduction of hydrogen peroxide and organic hydroperoxides to water and alcohols, respectively. Plays a role in cell protection against oxidative stress by detoxifying peroxides and as sensor of hydrogen peroxide-mediated signaling events.</text>
</comment>
<evidence type="ECO:0000256" key="7">
    <source>
        <dbReference type="ARBA" id="ARBA00023157"/>
    </source>
</evidence>
<dbReference type="GO" id="GO:0034599">
    <property type="term" value="P:cellular response to oxidative stress"/>
    <property type="evidence" value="ECO:0007669"/>
    <property type="project" value="TreeGrafter"/>
</dbReference>
<feature type="domain" description="Thioredoxin" evidence="14">
    <location>
        <begin position="1"/>
        <end position="166"/>
    </location>
</feature>
<evidence type="ECO:0000256" key="11">
    <source>
        <dbReference type="ARBA" id="ARBA00042639"/>
    </source>
</evidence>
<dbReference type="PANTHER" id="PTHR42801">
    <property type="entry name" value="THIOREDOXIN-DEPENDENT PEROXIDE REDUCTASE"/>
    <property type="match status" value="1"/>
</dbReference>
<keyword evidence="6" id="KW-0560">Oxidoreductase</keyword>
<sequence>MTQLPNFLVTTVEADTSRHSTAQPQFIQRQINLQDYAKQSDKGLIVYFYPKDNTSGCSVQAQDFSQHLTQLQQLGYQVIGVSRDSVKSHEKFITNKQITFPLVSDTDEQLCQYFGIIAEKKLYGKVSLGVVRSTLIFDNTGKLVYEMRNVRAKGHMDKLLAILPTL</sequence>
<reference evidence="16" key="1">
    <citation type="submission" date="2017-11" db="EMBL/GenBank/DDBJ databases">
        <title>Complete genome sequence of Moraxella osloensis NP7 isolated from human skin.</title>
        <authorList>
            <person name="Lee K."/>
            <person name="Lim J.Y."/>
            <person name="Hwang I."/>
        </authorList>
    </citation>
    <scope>NUCLEOTIDE SEQUENCE [LARGE SCALE GENOMIC DNA]</scope>
    <source>
        <strain evidence="16">NP7</strain>
    </source>
</reference>
<dbReference type="EC" id="1.11.1.24" evidence="3"/>
<evidence type="ECO:0000256" key="1">
    <source>
        <dbReference type="ARBA" id="ARBA00003330"/>
    </source>
</evidence>
<dbReference type="SUPFAM" id="SSF52833">
    <property type="entry name" value="Thioredoxin-like"/>
    <property type="match status" value="1"/>
</dbReference>
<dbReference type="GO" id="GO:0005737">
    <property type="term" value="C:cytoplasm"/>
    <property type="evidence" value="ECO:0007669"/>
    <property type="project" value="TreeGrafter"/>
</dbReference>
<evidence type="ECO:0000256" key="2">
    <source>
        <dbReference type="ARBA" id="ARBA00011245"/>
    </source>
</evidence>
<comment type="subunit">
    <text evidence="2">Monomer.</text>
</comment>
<name>A0A2D2LUU9_FAUOS</name>
<evidence type="ECO:0000256" key="13">
    <source>
        <dbReference type="PIRSR" id="PIRSR000239-1"/>
    </source>
</evidence>
<dbReference type="STRING" id="34062.AXE82_01765"/>
<keyword evidence="5" id="KW-0049">Antioxidant</keyword>
<evidence type="ECO:0000259" key="14">
    <source>
        <dbReference type="PROSITE" id="PS51352"/>
    </source>
</evidence>
<evidence type="ECO:0000256" key="9">
    <source>
        <dbReference type="ARBA" id="ARBA00032824"/>
    </source>
</evidence>
<evidence type="ECO:0000313" key="16">
    <source>
        <dbReference type="Proteomes" id="UP000229340"/>
    </source>
</evidence>
<dbReference type="EMBL" id="CP024443">
    <property type="protein sequence ID" value="ATR78786.1"/>
    <property type="molecule type" value="Genomic_DNA"/>
</dbReference>
<comment type="similarity">
    <text evidence="10">Belongs to the peroxiredoxin family. BCP/PrxQ subfamily.</text>
</comment>
<comment type="catalytic activity">
    <reaction evidence="12">
        <text>a hydroperoxide + [thioredoxin]-dithiol = an alcohol + [thioredoxin]-disulfide + H2O</text>
        <dbReference type="Rhea" id="RHEA:62620"/>
        <dbReference type="Rhea" id="RHEA-COMP:10698"/>
        <dbReference type="Rhea" id="RHEA-COMP:10700"/>
        <dbReference type="ChEBI" id="CHEBI:15377"/>
        <dbReference type="ChEBI" id="CHEBI:29950"/>
        <dbReference type="ChEBI" id="CHEBI:30879"/>
        <dbReference type="ChEBI" id="CHEBI:35924"/>
        <dbReference type="ChEBI" id="CHEBI:50058"/>
        <dbReference type="EC" id="1.11.1.24"/>
    </reaction>
</comment>
<dbReference type="FunFam" id="3.40.30.10:FF:000007">
    <property type="entry name" value="Thioredoxin-dependent thiol peroxidase"/>
    <property type="match status" value="1"/>
</dbReference>
<dbReference type="PANTHER" id="PTHR42801:SF4">
    <property type="entry name" value="AHPC_TSA FAMILY PROTEIN"/>
    <property type="match status" value="1"/>
</dbReference>
<dbReference type="InterPro" id="IPR024706">
    <property type="entry name" value="Peroxiredoxin_AhpC-typ"/>
</dbReference>
<dbReference type="Gene3D" id="3.40.30.10">
    <property type="entry name" value="Glutaredoxin"/>
    <property type="match status" value="1"/>
</dbReference>
<dbReference type="InterPro" id="IPR000866">
    <property type="entry name" value="AhpC/TSA"/>
</dbReference>
<dbReference type="InterPro" id="IPR050924">
    <property type="entry name" value="Peroxiredoxin_BCP/PrxQ"/>
</dbReference>
<dbReference type="InterPro" id="IPR013766">
    <property type="entry name" value="Thioredoxin_domain"/>
</dbReference>
<dbReference type="InterPro" id="IPR036249">
    <property type="entry name" value="Thioredoxin-like_sf"/>
</dbReference>
<dbReference type="RefSeq" id="WP_100270041.1">
    <property type="nucleotide sequence ID" value="NZ_CP024443.1"/>
</dbReference>
<evidence type="ECO:0000256" key="4">
    <source>
        <dbReference type="ARBA" id="ARBA00022559"/>
    </source>
</evidence>
<dbReference type="GO" id="GO:0045454">
    <property type="term" value="P:cell redox homeostasis"/>
    <property type="evidence" value="ECO:0007669"/>
    <property type="project" value="TreeGrafter"/>
</dbReference>
<gene>
    <name evidence="15" type="ORF">NP7_05650</name>
</gene>
<evidence type="ECO:0000256" key="10">
    <source>
        <dbReference type="ARBA" id="ARBA00038489"/>
    </source>
</evidence>
<protein>
    <recommendedName>
        <fullName evidence="3">thioredoxin-dependent peroxiredoxin</fullName>
        <ecNumber evidence="3">1.11.1.24</ecNumber>
    </recommendedName>
    <alternativeName>
        <fullName evidence="9">Thioredoxin peroxidase</fullName>
    </alternativeName>
    <alternativeName>
        <fullName evidence="11">Thioredoxin-dependent peroxiredoxin Bcp</fullName>
    </alternativeName>
</protein>
<proteinExistence type="inferred from homology"/>
<evidence type="ECO:0000256" key="3">
    <source>
        <dbReference type="ARBA" id="ARBA00013017"/>
    </source>
</evidence>